<dbReference type="SUPFAM" id="SSF56935">
    <property type="entry name" value="Porins"/>
    <property type="match status" value="1"/>
</dbReference>
<evidence type="ECO:0000313" key="14">
    <source>
        <dbReference type="Proteomes" id="UP000005615"/>
    </source>
</evidence>
<evidence type="ECO:0000256" key="10">
    <source>
        <dbReference type="ARBA" id="ARBA00023237"/>
    </source>
</evidence>
<dbReference type="PANTHER" id="PTHR32552">
    <property type="entry name" value="FERRICHROME IRON RECEPTOR-RELATED"/>
    <property type="match status" value="1"/>
</dbReference>
<keyword evidence="14" id="KW-1185">Reference proteome</keyword>
<comment type="subcellular location">
    <subcellularLocation>
        <location evidence="1 11">Cell outer membrane</location>
        <topology evidence="1 11">Multi-pass membrane protein</topology>
    </subcellularLocation>
</comment>
<dbReference type="InterPro" id="IPR000531">
    <property type="entry name" value="Beta-barrel_TonB"/>
</dbReference>
<dbReference type="InterPro" id="IPR012910">
    <property type="entry name" value="Plug_dom"/>
</dbReference>
<dbReference type="Pfam" id="PF00593">
    <property type="entry name" value="TonB_dep_Rec_b-barrel"/>
    <property type="match status" value="1"/>
</dbReference>
<evidence type="ECO:0000256" key="8">
    <source>
        <dbReference type="ARBA" id="ARBA00023077"/>
    </source>
</evidence>
<dbReference type="eggNOG" id="COG4771">
    <property type="taxonomic scope" value="Bacteria"/>
</dbReference>
<dbReference type="AlphaFoldDB" id="F3KZX1"/>
<keyword evidence="9 11" id="KW-0472">Membrane</keyword>
<evidence type="ECO:0000256" key="9">
    <source>
        <dbReference type="ARBA" id="ARBA00023136"/>
    </source>
</evidence>
<dbReference type="Proteomes" id="UP000005615">
    <property type="component" value="Unassembled WGS sequence"/>
</dbReference>
<accession>F3KZX1</accession>
<dbReference type="GO" id="GO:0009279">
    <property type="term" value="C:cell outer membrane"/>
    <property type="evidence" value="ECO:0007669"/>
    <property type="project" value="UniProtKB-SubCell"/>
</dbReference>
<dbReference type="Gene3D" id="2.40.170.20">
    <property type="entry name" value="TonB-dependent receptor, beta-barrel domain"/>
    <property type="match status" value="1"/>
</dbReference>
<keyword evidence="4" id="KW-0410">Iron transport</keyword>
<keyword evidence="6" id="KW-0408">Iron</keyword>
<evidence type="ECO:0000256" key="2">
    <source>
        <dbReference type="ARBA" id="ARBA00022448"/>
    </source>
</evidence>
<dbReference type="OrthoDB" id="7051185at2"/>
<keyword evidence="5 11" id="KW-0812">Transmembrane</keyword>
<comment type="similarity">
    <text evidence="11 12">Belongs to the TonB-dependent receptor family.</text>
</comment>
<evidence type="ECO:0000256" key="1">
    <source>
        <dbReference type="ARBA" id="ARBA00004571"/>
    </source>
</evidence>
<dbReference type="EMBL" id="AEIG01000016">
    <property type="protein sequence ID" value="EGG30337.1"/>
    <property type="molecule type" value="Genomic_DNA"/>
</dbReference>
<dbReference type="PROSITE" id="PS52016">
    <property type="entry name" value="TONB_DEPENDENT_REC_3"/>
    <property type="match status" value="1"/>
</dbReference>
<protein>
    <submittedName>
        <fullName evidence="13">TonB-dependent receptor</fullName>
    </submittedName>
</protein>
<evidence type="ECO:0000256" key="5">
    <source>
        <dbReference type="ARBA" id="ARBA00022692"/>
    </source>
</evidence>
<keyword evidence="8 12" id="KW-0798">TonB box</keyword>
<dbReference type="STRING" id="2518989.IMCC3088_583"/>
<evidence type="ECO:0000256" key="4">
    <source>
        <dbReference type="ARBA" id="ARBA00022496"/>
    </source>
</evidence>
<evidence type="ECO:0000256" key="11">
    <source>
        <dbReference type="PROSITE-ProRule" id="PRU01360"/>
    </source>
</evidence>
<proteinExistence type="inferred from homology"/>
<dbReference type="InterPro" id="IPR036942">
    <property type="entry name" value="Beta-barrel_TonB_sf"/>
</dbReference>
<keyword evidence="10 11" id="KW-0998">Cell outer membrane</keyword>
<evidence type="ECO:0000256" key="12">
    <source>
        <dbReference type="RuleBase" id="RU003357"/>
    </source>
</evidence>
<dbReference type="PANTHER" id="PTHR32552:SF81">
    <property type="entry name" value="TONB-DEPENDENT OUTER MEMBRANE RECEPTOR"/>
    <property type="match status" value="1"/>
</dbReference>
<evidence type="ECO:0000313" key="13">
    <source>
        <dbReference type="EMBL" id="EGG30337.1"/>
    </source>
</evidence>
<dbReference type="RefSeq" id="WP_009574965.1">
    <property type="nucleotide sequence ID" value="NZ_AEIG01000016.1"/>
</dbReference>
<evidence type="ECO:0000256" key="3">
    <source>
        <dbReference type="ARBA" id="ARBA00022452"/>
    </source>
</evidence>
<comment type="caution">
    <text evidence="13">The sequence shown here is derived from an EMBL/GenBank/DDBJ whole genome shotgun (WGS) entry which is preliminary data.</text>
</comment>
<dbReference type="GO" id="GO:0006826">
    <property type="term" value="P:iron ion transport"/>
    <property type="evidence" value="ECO:0007669"/>
    <property type="project" value="UniProtKB-KW"/>
</dbReference>
<dbReference type="InterPro" id="IPR039426">
    <property type="entry name" value="TonB-dep_rcpt-like"/>
</dbReference>
<name>F3KZX1_9GAMM</name>
<keyword evidence="7" id="KW-0406">Ion transport</keyword>
<organism evidence="13 14">
    <name type="scientific">Aequoribacter fuscus</name>
    <dbReference type="NCBI Taxonomy" id="2518989"/>
    <lineage>
        <taxon>Bacteria</taxon>
        <taxon>Pseudomonadati</taxon>
        <taxon>Pseudomonadota</taxon>
        <taxon>Gammaproteobacteria</taxon>
        <taxon>Cellvibrionales</taxon>
        <taxon>Halieaceae</taxon>
        <taxon>Aequoribacter</taxon>
    </lineage>
</organism>
<sequence>MKKSLISTSIALLAGTIALPSFAQLEEVIVTAQKREQSLADVPVSITAITRDTIETLGIANAQDIGALTPNLQISDTPGNSNGLTVNIRGSVTINPALTLEATVGLYVDGVYVGKNTGGIFDVMDLERVEVLRGPQGTLYGKNTLGGAINFVSRRPSEELSGDIKVGAGELSRRAVRIRADIPISDSIRTSFGYAQEKRDGVVKNIDFSNVITGANPPSTADFGNIDKQSFRFAIDADLSDSLNAYYSYDSFETDQNPRFFQMTRIVPVPGLTDGIIGWDSPNRFDEGSLDGAGADDVEVSGHALTLTYTTDDYTIRSITGSRSIETYDVLDWDATPFHLLQTSRDVEYDSFSQELQFLRSSDNLNYVAGIYYFTEDGRTINPLDLPLYGSPLLATEYGLDNTSWAVFTQVDYTPESMSDLTVTIGARYSEEDKEVYRSFGIPAFGLTILDNFKPAKESYDNFSPSIALNYSVSDELNVYGRVARGWKAGVFNAESNNPVELSTPLNEETVTSYEAGFKFRNASGNLTLNAAVFMNDIQDMQISRFNQQEAASVFSNAGAATITGAEIEFAYALTESTTFGLNVGILDAEYDEYIDECRLDANFANPCPAGVAPGALFDAKNINSFPYTPELTYNAFLQHGMQLAGGTLTARLDYAYTDDFSIFPDPYNTVNTNIDSYGLLNARLDWEGEIGSQDVRIGVWSKNLTDEEYRMNGIEWGLLTTMQYGDPELWGIDVTVSF</sequence>
<dbReference type="Pfam" id="PF07715">
    <property type="entry name" value="Plug"/>
    <property type="match status" value="1"/>
</dbReference>
<evidence type="ECO:0000256" key="7">
    <source>
        <dbReference type="ARBA" id="ARBA00023065"/>
    </source>
</evidence>
<keyword evidence="3 11" id="KW-1134">Transmembrane beta strand</keyword>
<keyword evidence="13" id="KW-0675">Receptor</keyword>
<evidence type="ECO:0000256" key="6">
    <source>
        <dbReference type="ARBA" id="ARBA00023004"/>
    </source>
</evidence>
<gene>
    <name evidence="13" type="ORF">IMCC3088_583</name>
</gene>
<reference evidence="13 14" key="1">
    <citation type="journal article" date="2011" name="J. Bacteriol.">
        <title>Genome sequence of strain IMCC3088, a proteorhodopsin-containing marine bacterium belonging to the OM60/NOR5 clade.</title>
        <authorList>
            <person name="Jang Y."/>
            <person name="Oh H.M."/>
            <person name="Kang I."/>
            <person name="Lee K."/>
            <person name="Yang S.J."/>
            <person name="Cho J.C."/>
        </authorList>
    </citation>
    <scope>NUCLEOTIDE SEQUENCE [LARGE SCALE GENOMIC DNA]</scope>
    <source>
        <strain evidence="13 14">IMCC3088</strain>
    </source>
</reference>
<keyword evidence="2 11" id="KW-0813">Transport</keyword>